<evidence type="ECO:0000256" key="12">
    <source>
        <dbReference type="ARBA" id="ARBA00031476"/>
    </source>
</evidence>
<dbReference type="AlphaFoldDB" id="C9ZCS5"/>
<dbReference type="GO" id="GO:0030170">
    <property type="term" value="F:pyridoxal phosphate binding"/>
    <property type="evidence" value="ECO:0007669"/>
    <property type="project" value="InterPro"/>
</dbReference>
<dbReference type="GeneID" id="24313844"/>
<keyword evidence="8 15" id="KW-0808">Transferase</keyword>
<comment type="cofactor">
    <cofactor evidence="1">
        <name>pyridoxal 5'-phosphate</name>
        <dbReference type="ChEBI" id="CHEBI:597326"/>
    </cofactor>
</comment>
<dbReference type="EMBL" id="FN554889">
    <property type="protein sequence ID" value="CBG67308.1"/>
    <property type="molecule type" value="Genomic_DNA"/>
</dbReference>
<dbReference type="Gene3D" id="3.90.1150.10">
    <property type="entry name" value="Aspartate Aminotransferase, domain 1"/>
    <property type="match status" value="1"/>
</dbReference>
<evidence type="ECO:0000256" key="7">
    <source>
        <dbReference type="ARBA" id="ARBA00022576"/>
    </source>
</evidence>
<evidence type="ECO:0000313" key="15">
    <source>
        <dbReference type="EMBL" id="CBG67308.1"/>
    </source>
</evidence>
<keyword evidence="9 14" id="KW-0663">Pyridoxal phosphate</keyword>
<evidence type="ECO:0000256" key="3">
    <source>
        <dbReference type="ARBA" id="ARBA00004946"/>
    </source>
</evidence>
<accession>C9ZCS5</accession>
<name>C9ZCS5_STRSW</name>
<organism evidence="15 16">
    <name type="scientific">Streptomyces scabiei (strain 87.22)</name>
    <dbReference type="NCBI Taxonomy" id="680198"/>
    <lineage>
        <taxon>Bacteria</taxon>
        <taxon>Bacillati</taxon>
        <taxon>Actinomycetota</taxon>
        <taxon>Actinomycetes</taxon>
        <taxon>Kitasatosporales</taxon>
        <taxon>Streptomycetaceae</taxon>
        <taxon>Streptomyces</taxon>
    </lineage>
</organism>
<comment type="similarity">
    <text evidence="4 14">Belongs to the class-III pyridoxal-phosphate-dependent aminotransferase family.</text>
</comment>
<dbReference type="RefSeq" id="WP_012998054.1">
    <property type="nucleotide sequence ID" value="NC_013929.1"/>
</dbReference>
<evidence type="ECO:0000256" key="4">
    <source>
        <dbReference type="ARBA" id="ARBA00008954"/>
    </source>
</evidence>
<dbReference type="GO" id="GO:0045303">
    <property type="term" value="F:diaminobutyrate-2-oxoglutarate transaminase activity"/>
    <property type="evidence" value="ECO:0007669"/>
    <property type="project" value="UniProtKB-EC"/>
</dbReference>
<gene>
    <name evidence="15" type="ordered locus">SCAB_0771</name>
</gene>
<dbReference type="CDD" id="cd00610">
    <property type="entry name" value="OAT_like"/>
    <property type="match status" value="1"/>
</dbReference>
<evidence type="ECO:0000256" key="1">
    <source>
        <dbReference type="ARBA" id="ARBA00001933"/>
    </source>
</evidence>
<comment type="catalytic activity">
    <reaction evidence="13">
        <text>L-2,4-diaminobutanoate + 2-oxoglutarate = L-aspartate 4-semialdehyde + L-glutamate</text>
        <dbReference type="Rhea" id="RHEA:11160"/>
        <dbReference type="ChEBI" id="CHEBI:16810"/>
        <dbReference type="ChEBI" id="CHEBI:29985"/>
        <dbReference type="ChEBI" id="CHEBI:58761"/>
        <dbReference type="ChEBI" id="CHEBI:537519"/>
        <dbReference type="EC" id="2.6.1.76"/>
    </reaction>
</comment>
<evidence type="ECO:0000256" key="8">
    <source>
        <dbReference type="ARBA" id="ARBA00022679"/>
    </source>
</evidence>
<evidence type="ECO:0000256" key="9">
    <source>
        <dbReference type="ARBA" id="ARBA00022898"/>
    </source>
</evidence>
<evidence type="ECO:0000256" key="5">
    <source>
        <dbReference type="ARBA" id="ARBA00013155"/>
    </source>
</evidence>
<dbReference type="InterPro" id="IPR015424">
    <property type="entry name" value="PyrdxlP-dep_Trfase"/>
</dbReference>
<dbReference type="InterPro" id="IPR005814">
    <property type="entry name" value="Aminotrans_3"/>
</dbReference>
<dbReference type="PROSITE" id="PS00600">
    <property type="entry name" value="AA_TRANSFER_CLASS_3"/>
    <property type="match status" value="1"/>
</dbReference>
<evidence type="ECO:0000256" key="10">
    <source>
        <dbReference type="ARBA" id="ARBA00029744"/>
    </source>
</evidence>
<dbReference type="InterPro" id="IPR004637">
    <property type="entry name" value="Dat"/>
</dbReference>
<evidence type="ECO:0000256" key="11">
    <source>
        <dbReference type="ARBA" id="ARBA00030665"/>
    </source>
</evidence>
<evidence type="ECO:0000256" key="2">
    <source>
        <dbReference type="ARBA" id="ARBA00002189"/>
    </source>
</evidence>
<dbReference type="InterPro" id="IPR049704">
    <property type="entry name" value="Aminotrans_3_PPA_site"/>
</dbReference>
<dbReference type="Gene3D" id="3.40.640.10">
    <property type="entry name" value="Type I PLP-dependent aspartate aminotransferase-like (Major domain)"/>
    <property type="match status" value="1"/>
</dbReference>
<evidence type="ECO:0000313" key="16">
    <source>
        <dbReference type="Proteomes" id="UP000001444"/>
    </source>
</evidence>
<reference evidence="15 16" key="1">
    <citation type="journal article" date="2010" name="Mol. Plant Microbe Interact.">
        <title>Streptomyces scabies 87-22 contains a coronafacic acid-like biosynthetic cluster that contributes to plant-microbe interactions.</title>
        <authorList>
            <person name="Bignell D.R."/>
            <person name="Seipke R.F."/>
            <person name="Huguet-Tapia J.C."/>
            <person name="Chambers A.H."/>
            <person name="Parry R.J."/>
            <person name="Loria R."/>
        </authorList>
    </citation>
    <scope>NUCLEOTIDE SEQUENCE [LARGE SCALE GENOMIC DNA]</scope>
    <source>
        <strain evidence="15 16">87.22</strain>
    </source>
</reference>
<dbReference type="HOGENOM" id="CLU_016922_10_0_11"/>
<protein>
    <recommendedName>
        <fullName evidence="6">Diaminobutyrate--2-oxoglutarate transaminase</fullName>
        <ecNumber evidence="5">2.6.1.76</ecNumber>
    </recommendedName>
    <alternativeName>
        <fullName evidence="11">DABA aminotransferase</fullName>
    </alternativeName>
    <alternativeName>
        <fullName evidence="12">Diaminobutyrate--2-oxoglutarate aminotransferase</fullName>
    </alternativeName>
    <alternativeName>
        <fullName evidence="10">L-2,4-diaminobutyric acid transaminase</fullName>
    </alternativeName>
</protein>
<comment type="function">
    <text evidence="2">Catalyzes reversively the conversion of L-aspartate beta-semialdehyde (ASA) to L-2,4-diaminobutyrate (DABA) by transamination with L-glutamate.</text>
</comment>
<dbReference type="EC" id="2.6.1.76" evidence="5"/>
<keyword evidence="7 15" id="KW-0032">Aminotransferase</keyword>
<evidence type="ECO:0000256" key="6">
    <source>
        <dbReference type="ARBA" id="ARBA00014798"/>
    </source>
</evidence>
<evidence type="ECO:0000256" key="13">
    <source>
        <dbReference type="ARBA" id="ARBA00049111"/>
    </source>
</evidence>
<dbReference type="PIRSF" id="PIRSF000521">
    <property type="entry name" value="Transaminase_4ab_Lys_Orn"/>
    <property type="match status" value="1"/>
</dbReference>
<dbReference type="STRING" id="680198.SCAB_0771"/>
<dbReference type="Proteomes" id="UP000001444">
    <property type="component" value="Chromosome"/>
</dbReference>
<dbReference type="Pfam" id="PF00202">
    <property type="entry name" value="Aminotran_3"/>
    <property type="match status" value="1"/>
</dbReference>
<dbReference type="PANTHER" id="PTHR43552">
    <property type="entry name" value="DIAMINOBUTYRATE--2-OXOGLUTARATE AMINOTRANSFERASE"/>
    <property type="match status" value="1"/>
</dbReference>
<sequence length="419" mass="44677">MSVFATMESEVRSYSRAWPTVFATGRGAVLRDESGRSFIDFFAGAGALNYGHNPPELKAALLDYLSGDGVTHGLDMHTTAKRVFLERLRDLVLTPRGLDYRVQFPGPGGTNAVEAALKLARKITGRHTVAYFQRGFHGMTLGALAITANSAKRAGAGVPLPHTVPVPFDNSSDDEGKSVARLVGSLDGVAADGPLAAVVVETVQGEGGVNPARSAWLRALAAWAQEHGTLLVVDDIQMGCGRTGPFFSFETAGIVPDLVCLSKSISGYGTPMALTLIRPEYDVWKPGEHNGTFRGYNPAFVTGARALELFWSDRALENRTSTLGERVRRALTETARRHGLAAPRGRGLAWGLPFDRPGAAREVCDAAYRGGLLLETAGPHDEVAKVLPPLTVADEHLEQGLGILDEAVTSVVARRTLAA</sequence>
<dbReference type="SUPFAM" id="SSF53383">
    <property type="entry name" value="PLP-dependent transferases"/>
    <property type="match status" value="1"/>
</dbReference>
<keyword evidence="16" id="KW-1185">Reference proteome</keyword>
<dbReference type="KEGG" id="scb:SCAB_0771"/>
<dbReference type="eggNOG" id="COG0160">
    <property type="taxonomic scope" value="Bacteria"/>
</dbReference>
<dbReference type="PANTHER" id="PTHR43552:SF2">
    <property type="entry name" value="DIAMINOBUTYRATE--2-OXOGLUTARATE TRANSAMINASE"/>
    <property type="match status" value="1"/>
</dbReference>
<dbReference type="InterPro" id="IPR015422">
    <property type="entry name" value="PyrdxlP-dep_Trfase_small"/>
</dbReference>
<dbReference type="InterPro" id="IPR015421">
    <property type="entry name" value="PyrdxlP-dep_Trfase_major"/>
</dbReference>
<dbReference type="NCBIfam" id="NF006733">
    <property type="entry name" value="PRK09264.1"/>
    <property type="match status" value="1"/>
</dbReference>
<proteinExistence type="inferred from homology"/>
<comment type="pathway">
    <text evidence="3">Amine and polyamine biosynthesis; ectoine biosynthesis; L-ectoine from L-aspartate 4-semialdehyde: step 1/3.</text>
</comment>
<evidence type="ECO:0000256" key="14">
    <source>
        <dbReference type="RuleBase" id="RU003560"/>
    </source>
</evidence>